<gene>
    <name evidence="2" type="ORF">LCGC14_2094420</name>
</gene>
<keyword evidence="1" id="KW-0812">Transmembrane</keyword>
<dbReference type="AlphaFoldDB" id="A0A0F9EZ41"/>
<reference evidence="2" key="1">
    <citation type="journal article" date="2015" name="Nature">
        <title>Complex archaea that bridge the gap between prokaryotes and eukaryotes.</title>
        <authorList>
            <person name="Spang A."/>
            <person name="Saw J.H."/>
            <person name="Jorgensen S.L."/>
            <person name="Zaremba-Niedzwiedzka K."/>
            <person name="Martijn J."/>
            <person name="Lind A.E."/>
            <person name="van Eijk R."/>
            <person name="Schleper C."/>
            <person name="Guy L."/>
            <person name="Ettema T.J."/>
        </authorList>
    </citation>
    <scope>NUCLEOTIDE SEQUENCE</scope>
</reference>
<evidence type="ECO:0000313" key="2">
    <source>
        <dbReference type="EMBL" id="KKL71486.1"/>
    </source>
</evidence>
<evidence type="ECO:0000256" key="1">
    <source>
        <dbReference type="SAM" id="Phobius"/>
    </source>
</evidence>
<name>A0A0F9EZ41_9ZZZZ</name>
<accession>A0A0F9EZ41</accession>
<proteinExistence type="predicted"/>
<organism evidence="2">
    <name type="scientific">marine sediment metagenome</name>
    <dbReference type="NCBI Taxonomy" id="412755"/>
    <lineage>
        <taxon>unclassified sequences</taxon>
        <taxon>metagenomes</taxon>
        <taxon>ecological metagenomes</taxon>
    </lineage>
</organism>
<feature type="transmembrane region" description="Helical" evidence="1">
    <location>
        <begin position="12"/>
        <end position="31"/>
    </location>
</feature>
<dbReference type="EMBL" id="LAZR01025579">
    <property type="protein sequence ID" value="KKL71486.1"/>
    <property type="molecule type" value="Genomic_DNA"/>
</dbReference>
<comment type="caution">
    <text evidence="2">The sequence shown here is derived from an EMBL/GenBank/DDBJ whole genome shotgun (WGS) entry which is preliminary data.</text>
</comment>
<keyword evidence="1" id="KW-0472">Membrane</keyword>
<sequence length="202" mass="23963">MYKIVKKKPLIISAFILTIGFSITIGVFINISKSSQTTQYTVDFNENDEFIWEIKYIDNSRINESDLWTLFTEFELGAKMKIQFDFVRKIKNDTIWSIFYSIWDWTTEPFDNNQDFVAGSFPPLVPEPYAYFTFYELFIFTPCNKYLNSLLSSNSVIIFQDNIVWFNDTDYTIERTYDYSTGILSLYRVYLDKIIIFSSELL</sequence>
<protein>
    <submittedName>
        <fullName evidence="2">Uncharacterized protein</fullName>
    </submittedName>
</protein>
<keyword evidence="1" id="KW-1133">Transmembrane helix</keyword>